<feature type="transmembrane region" description="Helical" evidence="1">
    <location>
        <begin position="314"/>
        <end position="341"/>
    </location>
</feature>
<evidence type="ECO:0000313" key="4">
    <source>
        <dbReference type="Proteomes" id="UP000285190"/>
    </source>
</evidence>
<dbReference type="EMBL" id="QYUN01000002">
    <property type="protein sequence ID" value="RJG05493.1"/>
    <property type="molecule type" value="Genomic_DNA"/>
</dbReference>
<dbReference type="OrthoDB" id="9808870at2"/>
<evidence type="ECO:0000256" key="1">
    <source>
        <dbReference type="SAM" id="Phobius"/>
    </source>
</evidence>
<name>A0A418WZI6_9BURK</name>
<keyword evidence="2" id="KW-0732">Signal</keyword>
<proteinExistence type="predicted"/>
<feature type="transmembrane region" description="Helical" evidence="1">
    <location>
        <begin position="235"/>
        <end position="255"/>
    </location>
</feature>
<feature type="transmembrane region" description="Helical" evidence="1">
    <location>
        <begin position="261"/>
        <end position="280"/>
    </location>
</feature>
<feature type="transmembrane region" description="Helical" evidence="1">
    <location>
        <begin position="348"/>
        <end position="371"/>
    </location>
</feature>
<keyword evidence="1" id="KW-0472">Membrane</keyword>
<feature type="transmembrane region" description="Helical" evidence="1">
    <location>
        <begin position="191"/>
        <end position="214"/>
    </location>
</feature>
<dbReference type="Proteomes" id="UP000285190">
    <property type="component" value="Unassembled WGS sequence"/>
</dbReference>
<feature type="transmembrane region" description="Helical" evidence="1">
    <location>
        <begin position="287"/>
        <end position="308"/>
    </location>
</feature>
<accession>A0A418WZI6</accession>
<sequence>MLLRILLPSLSRIALLAFCCLILPSHAHKPSDSYLTLTINGNTIDGQWDIALRDLDFAIGLDTDGNGEIVWDEVRARHPEIAAYALSRLNLSNKDGPCQAKPVQHLIDDHSDGAYAVLLFRADCAHQVESLTVQYSLFADLDPQHKGLLRLEGNGQTITAIFGPDNPRQVFRSSEQTRLRQFADYVQHGIWHIWIGFDHILFLLSLLFPAVLSFNGKTWQPAESFKASFLDVFKIVTAFTLAHSITLTLATLQFISLPSRWIESAIALSVVIAALNNVFPLFQGSRWIAAFVFGLIHGFGFASVLGDLGLPQNALLLALVGFNVGVEIGQLAIVAAFLPIAYALRQTWFYRGVILGTGSTLIAAIAAIWLVERVFDLRLISS</sequence>
<protein>
    <submittedName>
        <fullName evidence="3">HupE/UreJ family protein</fullName>
    </submittedName>
</protein>
<dbReference type="Pfam" id="PF13795">
    <property type="entry name" value="HupE_UreJ_2"/>
    <property type="match status" value="1"/>
</dbReference>
<keyword evidence="1" id="KW-1133">Transmembrane helix</keyword>
<keyword evidence="4" id="KW-1185">Reference proteome</keyword>
<keyword evidence="1" id="KW-0812">Transmembrane</keyword>
<dbReference type="AlphaFoldDB" id="A0A418WZI6"/>
<comment type="caution">
    <text evidence="3">The sequence shown here is derived from an EMBL/GenBank/DDBJ whole genome shotgun (WGS) entry which is preliminary data.</text>
</comment>
<gene>
    <name evidence="3" type="ORF">D3870_05190</name>
</gene>
<evidence type="ECO:0000256" key="2">
    <source>
        <dbReference type="SAM" id="SignalP"/>
    </source>
</evidence>
<evidence type="ECO:0000313" key="3">
    <source>
        <dbReference type="EMBL" id="RJG05493.1"/>
    </source>
</evidence>
<organism evidence="3 4">
    <name type="scientific">Noviherbaspirillum cavernae</name>
    <dbReference type="NCBI Taxonomy" id="2320862"/>
    <lineage>
        <taxon>Bacteria</taxon>
        <taxon>Pseudomonadati</taxon>
        <taxon>Pseudomonadota</taxon>
        <taxon>Betaproteobacteria</taxon>
        <taxon>Burkholderiales</taxon>
        <taxon>Oxalobacteraceae</taxon>
        <taxon>Noviherbaspirillum</taxon>
    </lineage>
</organism>
<feature type="chain" id="PRO_5019319205" evidence="2">
    <location>
        <begin position="28"/>
        <end position="382"/>
    </location>
</feature>
<feature type="signal peptide" evidence="2">
    <location>
        <begin position="1"/>
        <end position="27"/>
    </location>
</feature>
<reference evidence="3 4" key="1">
    <citation type="submission" date="2018-09" db="EMBL/GenBank/DDBJ databases">
        <authorList>
            <person name="Zhu H."/>
        </authorList>
    </citation>
    <scope>NUCLEOTIDE SEQUENCE [LARGE SCALE GENOMIC DNA]</scope>
    <source>
        <strain evidence="3 4">K2R10-39</strain>
    </source>
</reference>
<dbReference type="InterPro" id="IPR032809">
    <property type="entry name" value="Put_HupE_UreJ"/>
</dbReference>